<dbReference type="SUPFAM" id="SSF53649">
    <property type="entry name" value="Alkaline phosphatase-like"/>
    <property type="match status" value="1"/>
</dbReference>
<organism evidence="4 5">
    <name type="scientific">Sporothrix eucalyptigena</name>
    <dbReference type="NCBI Taxonomy" id="1812306"/>
    <lineage>
        <taxon>Eukaryota</taxon>
        <taxon>Fungi</taxon>
        <taxon>Dikarya</taxon>
        <taxon>Ascomycota</taxon>
        <taxon>Pezizomycotina</taxon>
        <taxon>Sordariomycetes</taxon>
        <taxon>Sordariomycetidae</taxon>
        <taxon>Ophiostomatales</taxon>
        <taxon>Ophiostomataceae</taxon>
        <taxon>Sporothrix</taxon>
    </lineage>
</organism>
<keyword evidence="5" id="KW-1185">Reference proteome</keyword>
<evidence type="ECO:0000313" key="4">
    <source>
        <dbReference type="EMBL" id="CAK7221320.1"/>
    </source>
</evidence>
<sequence>MFNARISSSSLGIVPPTSIVPGFVAGALLSVAAAAVAAVSSPTQLGYYGCSDLKTPHIDALAASGTRFDHAFTSTVSCSGSRTAIYTGLHMHENGCYGLHHCRNGFQTFPNVETAPNVFNRLGYRTGILGKVHAGTPELHPWHIQEESETRNVALIADRAEAFFQESKKAGTSFFLAVGFVNPHRQLQTRGGFGNVDGNHATFSEVRQELAKYYRAITRLDWGVGRILAALDRECLADDTMVLFMSDNGPPFVNSKMTLYEACIRLPFIVRAPGLTPPGGS</sequence>
<accession>A0ABP0BNW2</accession>
<dbReference type="EMBL" id="CAWUHD010000039">
    <property type="protein sequence ID" value="CAK7221320.1"/>
    <property type="molecule type" value="Genomic_DNA"/>
</dbReference>
<keyword evidence="2" id="KW-0378">Hydrolase</keyword>
<protein>
    <recommendedName>
        <fullName evidence="3">Sulfatase N-terminal domain-containing protein</fullName>
    </recommendedName>
</protein>
<dbReference type="PANTHER" id="PTHR42693">
    <property type="entry name" value="ARYLSULFATASE FAMILY MEMBER"/>
    <property type="match status" value="1"/>
</dbReference>
<dbReference type="InterPro" id="IPR000917">
    <property type="entry name" value="Sulfatase_N"/>
</dbReference>
<evidence type="ECO:0000256" key="1">
    <source>
        <dbReference type="ARBA" id="ARBA00008779"/>
    </source>
</evidence>
<proteinExistence type="inferred from homology"/>
<comment type="caution">
    <text evidence="4">The sequence shown here is derived from an EMBL/GenBank/DDBJ whole genome shotgun (WGS) entry which is preliminary data.</text>
</comment>
<dbReference type="Pfam" id="PF00884">
    <property type="entry name" value="Sulfatase"/>
    <property type="match status" value="1"/>
</dbReference>
<dbReference type="Gene3D" id="3.40.720.10">
    <property type="entry name" value="Alkaline Phosphatase, subunit A"/>
    <property type="match status" value="1"/>
</dbReference>
<reference evidence="4 5" key="1">
    <citation type="submission" date="2024-01" db="EMBL/GenBank/DDBJ databases">
        <authorList>
            <person name="Allen C."/>
            <person name="Tagirdzhanova G."/>
        </authorList>
    </citation>
    <scope>NUCLEOTIDE SEQUENCE [LARGE SCALE GENOMIC DNA]</scope>
</reference>
<dbReference type="PANTHER" id="PTHR42693:SF53">
    <property type="entry name" value="ENDO-4-O-SULFATASE"/>
    <property type="match status" value="1"/>
</dbReference>
<evidence type="ECO:0000256" key="2">
    <source>
        <dbReference type="ARBA" id="ARBA00022801"/>
    </source>
</evidence>
<dbReference type="InterPro" id="IPR017850">
    <property type="entry name" value="Alkaline_phosphatase_core_sf"/>
</dbReference>
<comment type="similarity">
    <text evidence="1">Belongs to the sulfatase family.</text>
</comment>
<dbReference type="Proteomes" id="UP001642482">
    <property type="component" value="Unassembled WGS sequence"/>
</dbReference>
<name>A0ABP0BNW2_9PEZI</name>
<evidence type="ECO:0000259" key="3">
    <source>
        <dbReference type="Pfam" id="PF00884"/>
    </source>
</evidence>
<feature type="domain" description="Sulfatase N-terminal" evidence="3">
    <location>
        <begin position="44"/>
        <end position="278"/>
    </location>
</feature>
<gene>
    <name evidence="4" type="ORF">SEUCBS140593_004531</name>
</gene>
<evidence type="ECO:0000313" key="5">
    <source>
        <dbReference type="Proteomes" id="UP001642482"/>
    </source>
</evidence>
<dbReference type="InterPro" id="IPR050738">
    <property type="entry name" value="Sulfatase"/>
</dbReference>